<dbReference type="RefSeq" id="XP_013922010.1">
    <property type="nucleotide sequence ID" value="XM_014066535.1"/>
</dbReference>
<dbReference type="KEGG" id="tsr:106549021"/>
<protein>
    <submittedName>
        <fullName evidence="2">MMS19 nucleotide excision repair protein homolog</fullName>
    </submittedName>
</protein>
<dbReference type="AlphaFoldDB" id="A0A6I9YDA6"/>
<accession>A0A6I9YDA6</accession>
<evidence type="ECO:0000313" key="2">
    <source>
        <dbReference type="RefSeq" id="XP_013922010.1"/>
    </source>
</evidence>
<sequence length="119" mass="13121">MAAGGAHVAIGKPASLLQEWEWENAARQAAEGVKTGTCSILDVVEILGTPLKNEDSQVRAQGIQVLSEVLLQCYSLLQEQEGGTKYNSHSELNFLTRHKTALSFYSVLFSDQEHMCRQI</sequence>
<name>A0A6I9YDA6_9SAUR</name>
<proteinExistence type="predicted"/>
<gene>
    <name evidence="2" type="primary">LOC106549021</name>
</gene>
<dbReference type="GeneID" id="106549021"/>
<reference evidence="2" key="1">
    <citation type="submission" date="2025-08" db="UniProtKB">
        <authorList>
            <consortium name="RefSeq"/>
        </authorList>
    </citation>
    <scope>IDENTIFICATION</scope>
    <source>
        <tissue evidence="2">Skeletal muscle</tissue>
    </source>
</reference>
<keyword evidence="1" id="KW-1185">Reference proteome</keyword>
<evidence type="ECO:0000313" key="1">
    <source>
        <dbReference type="Proteomes" id="UP000504617"/>
    </source>
</evidence>
<dbReference type="Proteomes" id="UP000504617">
    <property type="component" value="Unplaced"/>
</dbReference>
<organism evidence="1 2">
    <name type="scientific">Thamnophis sirtalis</name>
    <dbReference type="NCBI Taxonomy" id="35019"/>
    <lineage>
        <taxon>Eukaryota</taxon>
        <taxon>Metazoa</taxon>
        <taxon>Chordata</taxon>
        <taxon>Craniata</taxon>
        <taxon>Vertebrata</taxon>
        <taxon>Euteleostomi</taxon>
        <taxon>Lepidosauria</taxon>
        <taxon>Squamata</taxon>
        <taxon>Bifurcata</taxon>
        <taxon>Unidentata</taxon>
        <taxon>Episquamata</taxon>
        <taxon>Toxicofera</taxon>
        <taxon>Serpentes</taxon>
        <taxon>Colubroidea</taxon>
        <taxon>Colubridae</taxon>
        <taxon>Natricinae</taxon>
        <taxon>Thamnophis</taxon>
    </lineage>
</organism>
<dbReference type="OrthoDB" id="9904863at2759"/>